<evidence type="ECO:0000313" key="3">
    <source>
        <dbReference type="Proteomes" id="UP000584824"/>
    </source>
</evidence>
<accession>A0A7W6K1R2</accession>
<dbReference type="Proteomes" id="UP000584824">
    <property type="component" value="Unassembled WGS sequence"/>
</dbReference>
<reference evidence="2 3" key="1">
    <citation type="submission" date="2020-08" db="EMBL/GenBank/DDBJ databases">
        <title>Genomic Encyclopedia of Type Strains, Phase IV (KMG-IV): sequencing the most valuable type-strain genomes for metagenomic binning, comparative biology and taxonomic classification.</title>
        <authorList>
            <person name="Goeker M."/>
        </authorList>
    </citation>
    <scope>NUCLEOTIDE SEQUENCE [LARGE SCALE GENOMIC DNA]</scope>
    <source>
        <strain evidence="2 3">DSM 26385</strain>
    </source>
</reference>
<dbReference type="AlphaFoldDB" id="A0A7W6K1R2"/>
<name>A0A7W6K1R2_9HYPH</name>
<evidence type="ECO:0008006" key="4">
    <source>
        <dbReference type="Google" id="ProtNLM"/>
    </source>
</evidence>
<protein>
    <recommendedName>
        <fullName evidence="4">Homeodomain-like domain-containing protein</fullName>
    </recommendedName>
</protein>
<feature type="region of interest" description="Disordered" evidence="1">
    <location>
        <begin position="74"/>
        <end position="106"/>
    </location>
</feature>
<evidence type="ECO:0000313" key="2">
    <source>
        <dbReference type="EMBL" id="MBB4103558.1"/>
    </source>
</evidence>
<organism evidence="2 3">
    <name type="scientific">Allorhizobium borbori</name>
    <dbReference type="NCBI Taxonomy" id="485907"/>
    <lineage>
        <taxon>Bacteria</taxon>
        <taxon>Pseudomonadati</taxon>
        <taxon>Pseudomonadota</taxon>
        <taxon>Alphaproteobacteria</taxon>
        <taxon>Hyphomicrobiales</taxon>
        <taxon>Rhizobiaceae</taxon>
        <taxon>Rhizobium/Agrobacterium group</taxon>
        <taxon>Allorhizobium</taxon>
    </lineage>
</organism>
<evidence type="ECO:0000256" key="1">
    <source>
        <dbReference type="SAM" id="MobiDB-lite"/>
    </source>
</evidence>
<comment type="caution">
    <text evidence="2">The sequence shown here is derived from an EMBL/GenBank/DDBJ whole genome shotgun (WGS) entry which is preliminary data.</text>
</comment>
<dbReference type="EMBL" id="JACIDU010000007">
    <property type="protein sequence ID" value="MBB4103558.1"/>
    <property type="molecule type" value="Genomic_DNA"/>
</dbReference>
<sequence length="366" mass="42716">MSASNFDIEKFRKVHALMKDGATEGERAAAKNRCEAIAAKAGLTLKQAVSKLGRAKPKNEGGWSGHSAREWADRYEREQREKEASERRRQEELHRQAREREEERERERQAKFAARRAEIMAEFGSVKAFLDRNPREEAILKAADQFITEWSEPYEDACGTWRRSVAEFAGVSDHFSILQKVDPAAIEAIKTAYLFPITMRDMFEELRSWDKLERERAHFYCHNEYYFDLPVELRIDLLREEIRTRPVTCWEDMEIRLHYKSYAWQQQWIEPQDFDDPEWARMCADVQILRQMYKEACTHQNGGEDTASATPGGAQVGRRRNADIRKSVLSMLDAHPELSDREIGRRVGVSPQTVSNWRARMKREAA</sequence>
<proteinExistence type="predicted"/>
<dbReference type="RefSeq" id="WP_237358872.1">
    <property type="nucleotide sequence ID" value="NZ_JACIDU010000007.1"/>
</dbReference>
<feature type="region of interest" description="Disordered" evidence="1">
    <location>
        <begin position="300"/>
        <end position="320"/>
    </location>
</feature>
<keyword evidence="3" id="KW-1185">Reference proteome</keyword>
<dbReference type="Pfam" id="PF13412">
    <property type="entry name" value="HTH_24"/>
    <property type="match status" value="1"/>
</dbReference>
<feature type="compositionally biased region" description="Polar residues" evidence="1">
    <location>
        <begin position="300"/>
        <end position="309"/>
    </location>
</feature>
<gene>
    <name evidence="2" type="ORF">GGQ66_002116</name>
</gene>